<dbReference type="RefSeq" id="WP_168051703.1">
    <property type="nucleotide sequence ID" value="NZ_JAAOZT010000001.1"/>
</dbReference>
<dbReference type="AlphaFoldDB" id="A0A840RPQ8"/>
<evidence type="ECO:0000313" key="3">
    <source>
        <dbReference type="Proteomes" id="UP000571084"/>
    </source>
</evidence>
<dbReference type="PANTHER" id="PTHR30373:SF8">
    <property type="entry name" value="BLL7265 PROTEIN"/>
    <property type="match status" value="1"/>
</dbReference>
<proteinExistence type="predicted"/>
<dbReference type="Proteomes" id="UP000571084">
    <property type="component" value="Unassembled WGS sequence"/>
</dbReference>
<gene>
    <name evidence="2" type="ORF">HNR39_002202</name>
</gene>
<evidence type="ECO:0000259" key="1">
    <source>
        <dbReference type="Pfam" id="PF04536"/>
    </source>
</evidence>
<evidence type="ECO:0000313" key="2">
    <source>
        <dbReference type="EMBL" id="MBB5200367.1"/>
    </source>
</evidence>
<keyword evidence="3" id="KW-1185">Reference proteome</keyword>
<dbReference type="Pfam" id="PF04536">
    <property type="entry name" value="TPM_phosphatase"/>
    <property type="match status" value="1"/>
</dbReference>
<accession>A0A840RPQ8</accession>
<feature type="domain" description="TPM" evidence="1">
    <location>
        <begin position="22"/>
        <end position="143"/>
    </location>
</feature>
<sequence length="167" mass="19059">MKKLLKRLFRHLFTTRHTARQAFPASTLKAIQDKIAEGERAHRAEARMIVESSLSLEAVLTHVTSRQRAQELFAHYRVWDTEENIGVLLYVNLADHQVEIITDRAVGRAISAAEWQAVCHTMTREFANGTFHDSTLAALDKLNGLLTEHFPDKDGKRNELTDRPLML</sequence>
<name>A0A840RPQ8_9BURK</name>
<organism evidence="2 3">
    <name type="scientific">Glaciimonas immobilis</name>
    <dbReference type="NCBI Taxonomy" id="728004"/>
    <lineage>
        <taxon>Bacteria</taxon>
        <taxon>Pseudomonadati</taxon>
        <taxon>Pseudomonadota</taxon>
        <taxon>Betaproteobacteria</taxon>
        <taxon>Burkholderiales</taxon>
        <taxon>Oxalobacteraceae</taxon>
        <taxon>Glaciimonas</taxon>
    </lineage>
</organism>
<comment type="caution">
    <text evidence="2">The sequence shown here is derived from an EMBL/GenBank/DDBJ whole genome shotgun (WGS) entry which is preliminary data.</text>
</comment>
<dbReference type="InterPro" id="IPR007621">
    <property type="entry name" value="TPM_dom"/>
</dbReference>
<protein>
    <submittedName>
        <fullName evidence="2">Putative membrane protein</fullName>
    </submittedName>
</protein>
<dbReference type="EMBL" id="JACHHQ010000004">
    <property type="protein sequence ID" value="MBB5200367.1"/>
    <property type="molecule type" value="Genomic_DNA"/>
</dbReference>
<dbReference type="Gene3D" id="3.10.310.50">
    <property type="match status" value="1"/>
</dbReference>
<dbReference type="PANTHER" id="PTHR30373">
    <property type="entry name" value="UPF0603 PROTEIN YGCG"/>
    <property type="match status" value="1"/>
</dbReference>
<reference evidence="2 3" key="1">
    <citation type="submission" date="2020-08" db="EMBL/GenBank/DDBJ databases">
        <title>Genomic Encyclopedia of Type Strains, Phase IV (KMG-IV): sequencing the most valuable type-strain genomes for metagenomic binning, comparative biology and taxonomic classification.</title>
        <authorList>
            <person name="Goeker M."/>
        </authorList>
    </citation>
    <scope>NUCLEOTIDE SEQUENCE [LARGE SCALE GENOMIC DNA]</scope>
    <source>
        <strain evidence="2 3">DSM 23240</strain>
    </source>
</reference>